<dbReference type="Gene3D" id="3.40.50.1820">
    <property type="entry name" value="alpha/beta hydrolase"/>
    <property type="match status" value="1"/>
</dbReference>
<feature type="domain" description="AB hydrolase-1" evidence="2">
    <location>
        <begin position="23"/>
        <end position="306"/>
    </location>
</feature>
<keyword evidence="1" id="KW-0378">Hydrolase</keyword>
<evidence type="ECO:0000259" key="2">
    <source>
        <dbReference type="Pfam" id="PF00561"/>
    </source>
</evidence>
<proteinExistence type="predicted"/>
<evidence type="ECO:0000313" key="4">
    <source>
        <dbReference type="Proteomes" id="UP000186004"/>
    </source>
</evidence>
<dbReference type="AlphaFoldDB" id="A0A1N7FPB6"/>
<gene>
    <name evidence="3" type="ORF">SAMN05444858_1435</name>
</gene>
<organism evidence="3 4">
    <name type="scientific">Micromonospora avicenniae</name>
    <dbReference type="NCBI Taxonomy" id="1198245"/>
    <lineage>
        <taxon>Bacteria</taxon>
        <taxon>Bacillati</taxon>
        <taxon>Actinomycetota</taxon>
        <taxon>Actinomycetes</taxon>
        <taxon>Micromonosporales</taxon>
        <taxon>Micromonosporaceae</taxon>
        <taxon>Micromonospora</taxon>
    </lineage>
</organism>
<sequence length="321" mass="36153">MAERRFVATNGIELMVTEEGEGPLVLLLHGFPEAAHSWRHQFRPLVEAGYRVVAPEQRGYGRSSHPTAVSAYSIMHLVADITGLIRELNAADAVVVGHDWGAVVAWNLALMRPDLVRGVVGLSVPPYPRREAGPLTTMRAVHQGRFYVNYIEQPGVADEEYARDPMTSLRRTFYGVSGDNPANRAPRDMLVPRDGGLLEAIDPERSTAMPEWLTEQDLEIFTAQFADGFTGAFNWYRNLDRNWELAAAFDGVRLRMPARFITGDLDPVLAFHGLRDYVKALPRQHDQFAEPIFLPGCGHWIQQERPQEVNRLLLQFLRALT</sequence>
<dbReference type="GO" id="GO:0016787">
    <property type="term" value="F:hydrolase activity"/>
    <property type="evidence" value="ECO:0007669"/>
    <property type="project" value="UniProtKB-KW"/>
</dbReference>
<dbReference type="SUPFAM" id="SSF53474">
    <property type="entry name" value="alpha/beta-Hydrolases"/>
    <property type="match status" value="1"/>
</dbReference>
<dbReference type="Pfam" id="PF00561">
    <property type="entry name" value="Abhydrolase_1"/>
    <property type="match status" value="1"/>
</dbReference>
<dbReference type="PANTHER" id="PTHR43329">
    <property type="entry name" value="EPOXIDE HYDROLASE"/>
    <property type="match status" value="1"/>
</dbReference>
<evidence type="ECO:0000256" key="1">
    <source>
        <dbReference type="ARBA" id="ARBA00022801"/>
    </source>
</evidence>
<evidence type="ECO:0000313" key="3">
    <source>
        <dbReference type="EMBL" id="SIS02161.1"/>
    </source>
</evidence>
<keyword evidence="4" id="KW-1185">Reference proteome</keyword>
<protein>
    <submittedName>
        <fullName evidence="3">Pimeloyl-ACP methyl ester carboxylesterase</fullName>
    </submittedName>
</protein>
<reference evidence="3 4" key="1">
    <citation type="submission" date="2017-01" db="EMBL/GenBank/DDBJ databases">
        <authorList>
            <person name="Mah S.A."/>
            <person name="Swanson W.J."/>
            <person name="Moy G.W."/>
            <person name="Vacquier V.D."/>
        </authorList>
    </citation>
    <scope>NUCLEOTIDE SEQUENCE [LARGE SCALE GENOMIC DNA]</scope>
    <source>
        <strain evidence="3 4">DSM 45758</strain>
    </source>
</reference>
<dbReference type="OrthoDB" id="2987348at2"/>
<dbReference type="InterPro" id="IPR029058">
    <property type="entry name" value="AB_hydrolase_fold"/>
</dbReference>
<dbReference type="Proteomes" id="UP000186004">
    <property type="component" value="Unassembled WGS sequence"/>
</dbReference>
<dbReference type="STRING" id="1198245.SAMN05444858_1435"/>
<accession>A0A1N7FPB6</accession>
<dbReference type="EMBL" id="FTNF01000043">
    <property type="protein sequence ID" value="SIS02161.1"/>
    <property type="molecule type" value="Genomic_DNA"/>
</dbReference>
<dbReference type="RefSeq" id="WP_076474159.1">
    <property type="nucleotide sequence ID" value="NZ_FTNF01000043.1"/>
</dbReference>
<dbReference type="InterPro" id="IPR000639">
    <property type="entry name" value="Epox_hydrolase-like"/>
</dbReference>
<dbReference type="PRINTS" id="PR00412">
    <property type="entry name" value="EPOXHYDRLASE"/>
</dbReference>
<dbReference type="InterPro" id="IPR000073">
    <property type="entry name" value="AB_hydrolase_1"/>
</dbReference>
<name>A0A1N7FPB6_9ACTN</name>